<dbReference type="SUPFAM" id="SSF89550">
    <property type="entry name" value="PHP domain-like"/>
    <property type="match status" value="1"/>
</dbReference>
<dbReference type="GO" id="GO:0035312">
    <property type="term" value="F:5'-3' DNA exonuclease activity"/>
    <property type="evidence" value="ECO:0007669"/>
    <property type="project" value="TreeGrafter"/>
</dbReference>
<dbReference type="CDD" id="cd07438">
    <property type="entry name" value="PHP_HisPPase_AMP"/>
    <property type="match status" value="1"/>
</dbReference>
<reference evidence="2 3" key="1">
    <citation type="submission" date="2018-06" db="EMBL/GenBank/DDBJ databases">
        <authorList>
            <consortium name="Pathogen Informatics"/>
            <person name="Doyle S."/>
        </authorList>
    </citation>
    <scope>NUCLEOTIDE SEQUENCE [LARGE SCALE GENOMIC DNA]</scope>
    <source>
        <strain evidence="2 3">NCTC13316</strain>
    </source>
</reference>
<dbReference type="Gene3D" id="3.20.20.140">
    <property type="entry name" value="Metal-dependent hydrolases"/>
    <property type="match status" value="1"/>
</dbReference>
<dbReference type="PANTHER" id="PTHR42924">
    <property type="entry name" value="EXONUCLEASE"/>
    <property type="match status" value="1"/>
</dbReference>
<dbReference type="InterPro" id="IPR016195">
    <property type="entry name" value="Pol/histidinol_Pase-like"/>
</dbReference>
<accession>A0A378JMJ2</accession>
<gene>
    <name evidence="2" type="ORF">NCTC13316_01618</name>
</gene>
<dbReference type="Proteomes" id="UP000254794">
    <property type="component" value="Unassembled WGS sequence"/>
</dbReference>
<dbReference type="EMBL" id="UGOD01000001">
    <property type="protein sequence ID" value="STX51523.1"/>
    <property type="molecule type" value="Genomic_DNA"/>
</dbReference>
<dbReference type="InterPro" id="IPR004013">
    <property type="entry name" value="PHP_dom"/>
</dbReference>
<feature type="domain" description="Polymerase/histidinol phosphatase N-terminal" evidence="1">
    <location>
        <begin position="2"/>
        <end position="67"/>
    </location>
</feature>
<dbReference type="Gene3D" id="1.10.150.650">
    <property type="match status" value="1"/>
</dbReference>
<dbReference type="SMART" id="SM00481">
    <property type="entry name" value="POLIIIAc"/>
    <property type="match status" value="1"/>
</dbReference>
<dbReference type="InterPro" id="IPR003141">
    <property type="entry name" value="Pol/His_phosphatase_N"/>
</dbReference>
<evidence type="ECO:0000259" key="1">
    <source>
        <dbReference type="SMART" id="SM00481"/>
    </source>
</evidence>
<sequence length="275" mass="30890">MIDLHCHSYFSDGLLSPKELIEKANSINLRVMALTDHDTIEGVKNLLKIKNDYSVKIITGIEFSTRWKKYDIHIIGLGVDIANYFFNDLINKQNNNRINRAKKISEKLADIGVNNAFERACQLAGHDRIGRPHFARLCVEDAKAIDIQAAFKQYLCRGKPAYVETPWISVAEAVEGIIKAGGQAVLAHPLKYQLTQTKLRELIKEFKQAGGEGLEVVSGNISLDQMNNVVALCRYFELLASTGSDYHGDSLSRISLGRQPQLPLNCTPIWHNWNI</sequence>
<dbReference type="PANTHER" id="PTHR42924:SF3">
    <property type="entry name" value="POLYMERASE_HISTIDINOL PHOSPHATASE N-TERMINAL DOMAIN-CONTAINING PROTEIN"/>
    <property type="match status" value="1"/>
</dbReference>
<dbReference type="OrthoDB" id="9804333at2"/>
<proteinExistence type="predicted"/>
<name>A0A378JMJ2_9GAMM</name>
<dbReference type="AlphaFoldDB" id="A0A378JMJ2"/>
<protein>
    <submittedName>
        <fullName evidence="2">TrpH protein</fullName>
    </submittedName>
</protein>
<dbReference type="RefSeq" id="WP_115331154.1">
    <property type="nucleotide sequence ID" value="NZ_CAAAHP010000001.1"/>
</dbReference>
<evidence type="ECO:0000313" key="3">
    <source>
        <dbReference type="Proteomes" id="UP000254794"/>
    </source>
</evidence>
<evidence type="ECO:0000313" key="2">
    <source>
        <dbReference type="EMBL" id="STX51523.1"/>
    </source>
</evidence>
<dbReference type="InterPro" id="IPR052018">
    <property type="entry name" value="PHP_domain"/>
</dbReference>
<dbReference type="Pfam" id="PF02811">
    <property type="entry name" value="PHP"/>
    <property type="match status" value="1"/>
</dbReference>
<organism evidence="2 3">
    <name type="scientific">Legionella busanensis</name>
    <dbReference type="NCBI Taxonomy" id="190655"/>
    <lineage>
        <taxon>Bacteria</taxon>
        <taxon>Pseudomonadati</taxon>
        <taxon>Pseudomonadota</taxon>
        <taxon>Gammaproteobacteria</taxon>
        <taxon>Legionellales</taxon>
        <taxon>Legionellaceae</taxon>
        <taxon>Legionella</taxon>
    </lineage>
</organism>
<dbReference type="GO" id="GO:0004534">
    <property type="term" value="F:5'-3' RNA exonuclease activity"/>
    <property type="evidence" value="ECO:0007669"/>
    <property type="project" value="TreeGrafter"/>
</dbReference>
<keyword evidence="3" id="KW-1185">Reference proteome</keyword>